<proteinExistence type="predicted"/>
<keyword evidence="1" id="KW-1133">Transmembrane helix</keyword>
<dbReference type="Pfam" id="PF12420">
    <property type="entry name" value="DUF3671"/>
    <property type="match status" value="1"/>
</dbReference>
<keyword evidence="1" id="KW-0472">Membrane</keyword>
<protein>
    <recommendedName>
        <fullName evidence="4">Variable surface protein</fullName>
    </recommendedName>
</protein>
<evidence type="ECO:0000256" key="1">
    <source>
        <dbReference type="SAM" id="Phobius"/>
    </source>
</evidence>
<keyword evidence="1" id="KW-0812">Transmembrane</keyword>
<evidence type="ECO:0008006" key="4">
    <source>
        <dbReference type="Google" id="ProtNLM"/>
    </source>
</evidence>
<dbReference type="InterPro" id="IPR022139">
    <property type="entry name" value="Fam-L/Fam-M-like_plasmodium"/>
</dbReference>
<evidence type="ECO:0000313" key="2">
    <source>
        <dbReference type="EMBL" id="KMZ76774.1"/>
    </source>
</evidence>
<accession>A0A0J9S206</accession>
<sequence length="179" mass="20912">MKNYKNRYMKKKGLSKLDCYYENKVFEKFCNICDIAEKMKYDKKRSKSFFLKKYGKALIILALIPSLGLIYYILFGVGKNPGILELCDNNTTNGHIDGSGNHKDTPEDIANCFRKPLYDNKETLEIIGHVNFIFSLVMITIVLFVVFYILLKIIKYEKIKSGKGKMSVKEYYRFCKDIF</sequence>
<dbReference type="Proteomes" id="UP000053562">
    <property type="component" value="Unassembled WGS sequence"/>
</dbReference>
<gene>
    <name evidence="2" type="ORF">PVIIG_05886</name>
</gene>
<evidence type="ECO:0000313" key="3">
    <source>
        <dbReference type="Proteomes" id="UP000053562"/>
    </source>
</evidence>
<feature type="transmembrane region" description="Helical" evidence="1">
    <location>
        <begin position="126"/>
        <end position="151"/>
    </location>
</feature>
<dbReference type="AlphaFoldDB" id="A0A0J9S206"/>
<reference evidence="2 3" key="1">
    <citation type="submission" date="2011-08" db="EMBL/GenBank/DDBJ databases">
        <title>The Genome Sequence of Plasmodium vivax India VII.</title>
        <authorList>
            <consortium name="The Broad Institute Genome Sequencing Platform"/>
            <consortium name="The Broad Institute Genome Sequencing Center for Infectious Disease"/>
            <person name="Neafsey D."/>
            <person name="Carlton J."/>
            <person name="Barnwell J."/>
            <person name="Collins W."/>
            <person name="Escalante A."/>
            <person name="Mullikin J."/>
            <person name="Saul A."/>
            <person name="Guigo R."/>
            <person name="Camara F."/>
            <person name="Young S.K."/>
            <person name="Zeng Q."/>
            <person name="Gargeya S."/>
            <person name="Fitzgerald M."/>
            <person name="Haas B."/>
            <person name="Abouelleil A."/>
            <person name="Alvarado L."/>
            <person name="Arachchi H.M."/>
            <person name="Berlin A."/>
            <person name="Brown A."/>
            <person name="Chapman S.B."/>
            <person name="Chen Z."/>
            <person name="Dunbar C."/>
            <person name="Freedman E."/>
            <person name="Gearin G."/>
            <person name="Gellesch M."/>
            <person name="Goldberg J."/>
            <person name="Griggs A."/>
            <person name="Gujja S."/>
            <person name="Heiman D."/>
            <person name="Howarth C."/>
            <person name="Larson L."/>
            <person name="Lui A."/>
            <person name="MacDonald P.J.P."/>
            <person name="Montmayeur A."/>
            <person name="Murphy C."/>
            <person name="Neiman D."/>
            <person name="Pearson M."/>
            <person name="Priest M."/>
            <person name="Roberts A."/>
            <person name="Saif S."/>
            <person name="Shea T."/>
            <person name="Shenoy N."/>
            <person name="Sisk P."/>
            <person name="Stolte C."/>
            <person name="Sykes S."/>
            <person name="Wortman J."/>
            <person name="Nusbaum C."/>
            <person name="Birren B."/>
        </authorList>
    </citation>
    <scope>NUCLEOTIDE SEQUENCE [LARGE SCALE GENOMIC DNA]</scope>
    <source>
        <strain evidence="2 3">India VII</strain>
    </source>
</reference>
<feature type="transmembrane region" description="Helical" evidence="1">
    <location>
        <begin position="54"/>
        <end position="74"/>
    </location>
</feature>
<dbReference type="EMBL" id="KQ234619">
    <property type="protein sequence ID" value="KMZ76774.1"/>
    <property type="molecule type" value="Genomic_DNA"/>
</dbReference>
<organism evidence="2 3">
    <name type="scientific">Plasmodium vivax India VII</name>
    <dbReference type="NCBI Taxonomy" id="1077284"/>
    <lineage>
        <taxon>Eukaryota</taxon>
        <taxon>Sar</taxon>
        <taxon>Alveolata</taxon>
        <taxon>Apicomplexa</taxon>
        <taxon>Aconoidasida</taxon>
        <taxon>Haemosporida</taxon>
        <taxon>Plasmodiidae</taxon>
        <taxon>Plasmodium</taxon>
        <taxon>Plasmodium (Plasmodium)</taxon>
    </lineage>
</organism>
<name>A0A0J9S206_PLAVI</name>